<name>A0A3S5ARL7_9PLAT</name>
<evidence type="ECO:0000256" key="1">
    <source>
        <dbReference type="SAM" id="Phobius"/>
    </source>
</evidence>
<dbReference type="InterPro" id="IPR036927">
    <property type="entry name" value="Cyt_c_oxase-like_su1_sf"/>
</dbReference>
<keyword evidence="1" id="KW-0812">Transmembrane</keyword>
<dbReference type="AlphaFoldDB" id="A0A3S5ARL7"/>
<dbReference type="GO" id="GO:0004129">
    <property type="term" value="F:cytochrome-c oxidase activity"/>
    <property type="evidence" value="ECO:0007669"/>
    <property type="project" value="InterPro"/>
</dbReference>
<sequence>MWISMYLGSGVGWTFYPSLSRKYVYGMGVYYMLISLHLANMSRILGALKFIITCGGDFIMFQHSHMQRTEKLRVASEVFKFVGMDIKRMTFFSAVTALIGIPTGLKVISWVSMLTSVSVGLGYPIYAQAPCVFSAVEFKLCFFPMYYFGMCVLPPQVCVYDTSFYWMNGVCTLGRFLSSLVFVFLCIFCGIR</sequence>
<dbReference type="GO" id="GO:0020037">
    <property type="term" value="F:heme binding"/>
    <property type="evidence" value="ECO:0007669"/>
    <property type="project" value="InterPro"/>
</dbReference>
<dbReference type="SUPFAM" id="SSF81442">
    <property type="entry name" value="Cytochrome c oxidase subunit I-like"/>
    <property type="match status" value="1"/>
</dbReference>
<dbReference type="EMBL" id="CAAALY010251253">
    <property type="protein sequence ID" value="VEL36039.1"/>
    <property type="molecule type" value="Genomic_DNA"/>
</dbReference>
<dbReference type="InterPro" id="IPR000883">
    <property type="entry name" value="Cyt_C_Oxase_1"/>
</dbReference>
<comment type="caution">
    <text evidence="2">The sequence shown here is derived from an EMBL/GenBank/DDBJ whole genome shotgun (WGS) entry which is preliminary data.</text>
</comment>
<dbReference type="GO" id="GO:0009060">
    <property type="term" value="P:aerobic respiration"/>
    <property type="evidence" value="ECO:0007669"/>
    <property type="project" value="InterPro"/>
</dbReference>
<dbReference type="Gene3D" id="1.20.210.10">
    <property type="entry name" value="Cytochrome c oxidase-like, subunit I domain"/>
    <property type="match status" value="1"/>
</dbReference>
<organism evidence="2 3">
    <name type="scientific">Protopolystoma xenopodis</name>
    <dbReference type="NCBI Taxonomy" id="117903"/>
    <lineage>
        <taxon>Eukaryota</taxon>
        <taxon>Metazoa</taxon>
        <taxon>Spiralia</taxon>
        <taxon>Lophotrochozoa</taxon>
        <taxon>Platyhelminthes</taxon>
        <taxon>Monogenea</taxon>
        <taxon>Polyopisthocotylea</taxon>
        <taxon>Polystomatidea</taxon>
        <taxon>Polystomatidae</taxon>
        <taxon>Protopolystoma</taxon>
    </lineage>
</organism>
<evidence type="ECO:0000313" key="3">
    <source>
        <dbReference type="Proteomes" id="UP000784294"/>
    </source>
</evidence>
<keyword evidence="1" id="KW-0472">Membrane</keyword>
<dbReference type="GO" id="GO:0015990">
    <property type="term" value="P:electron transport coupled proton transport"/>
    <property type="evidence" value="ECO:0007669"/>
    <property type="project" value="TreeGrafter"/>
</dbReference>
<keyword evidence="3" id="KW-1185">Reference proteome</keyword>
<feature type="transmembrane region" description="Helical" evidence="1">
    <location>
        <begin position="163"/>
        <end position="191"/>
    </location>
</feature>
<gene>
    <name evidence="2" type="ORF">PXEA_LOCUS29479</name>
</gene>
<dbReference type="GO" id="GO:0016020">
    <property type="term" value="C:membrane"/>
    <property type="evidence" value="ECO:0007669"/>
    <property type="project" value="InterPro"/>
</dbReference>
<protein>
    <submittedName>
        <fullName evidence="2">Uncharacterized protein</fullName>
    </submittedName>
</protein>
<dbReference type="PANTHER" id="PTHR10422">
    <property type="entry name" value="CYTOCHROME C OXIDASE SUBUNIT 1"/>
    <property type="match status" value="1"/>
</dbReference>
<evidence type="ECO:0000313" key="2">
    <source>
        <dbReference type="EMBL" id="VEL36039.1"/>
    </source>
</evidence>
<reference evidence="2" key="1">
    <citation type="submission" date="2018-11" db="EMBL/GenBank/DDBJ databases">
        <authorList>
            <consortium name="Pathogen Informatics"/>
        </authorList>
    </citation>
    <scope>NUCLEOTIDE SEQUENCE</scope>
</reference>
<accession>A0A3S5ARL7</accession>
<dbReference type="Proteomes" id="UP000784294">
    <property type="component" value="Unassembled WGS sequence"/>
</dbReference>
<dbReference type="GO" id="GO:0022904">
    <property type="term" value="P:respiratory electron transport chain"/>
    <property type="evidence" value="ECO:0007669"/>
    <property type="project" value="TreeGrafter"/>
</dbReference>
<dbReference type="PANTHER" id="PTHR10422:SF18">
    <property type="entry name" value="CYTOCHROME C OXIDASE SUBUNIT 1"/>
    <property type="match status" value="1"/>
</dbReference>
<proteinExistence type="predicted"/>
<keyword evidence="1" id="KW-1133">Transmembrane helix</keyword>